<gene>
    <name evidence="1" type="ORF">L3X38_019372</name>
</gene>
<accession>A0AAD4WAX1</accession>
<sequence length="85" mass="8639">MHGTWAGDCRAIGTWGFGAVVTMGFGAAGTREVGVAGTGGFGAARTGGFRAAETGGVQSCWNRGRCKRREPYARASGISLEQGLG</sequence>
<keyword evidence="2" id="KW-1185">Reference proteome</keyword>
<comment type="caution">
    <text evidence="1">The sequence shown here is derived from an EMBL/GenBank/DDBJ whole genome shotgun (WGS) entry which is preliminary data.</text>
</comment>
<protein>
    <submittedName>
        <fullName evidence="1">Uncharacterized protein</fullName>
    </submittedName>
</protein>
<evidence type="ECO:0000313" key="1">
    <source>
        <dbReference type="EMBL" id="KAI5340098.1"/>
    </source>
</evidence>
<evidence type="ECO:0000313" key="2">
    <source>
        <dbReference type="Proteomes" id="UP001054821"/>
    </source>
</evidence>
<dbReference type="Proteomes" id="UP001054821">
    <property type="component" value="Chromosome 3"/>
</dbReference>
<reference evidence="1 2" key="1">
    <citation type="journal article" date="2022" name="G3 (Bethesda)">
        <title>Whole-genome sequence and methylome profiling of the almond [Prunus dulcis (Mill.) D.A. Webb] cultivar 'Nonpareil'.</title>
        <authorList>
            <person name="D'Amico-Willman K.M."/>
            <person name="Ouma W.Z."/>
            <person name="Meulia T."/>
            <person name="Sideli G.M."/>
            <person name="Gradziel T.M."/>
            <person name="Fresnedo-Ramirez J."/>
        </authorList>
    </citation>
    <scope>NUCLEOTIDE SEQUENCE [LARGE SCALE GENOMIC DNA]</scope>
    <source>
        <strain evidence="1">Clone GOH B32 T37-40</strain>
    </source>
</reference>
<proteinExistence type="predicted"/>
<organism evidence="1 2">
    <name type="scientific">Prunus dulcis</name>
    <name type="common">Almond</name>
    <name type="synonym">Amygdalus dulcis</name>
    <dbReference type="NCBI Taxonomy" id="3755"/>
    <lineage>
        <taxon>Eukaryota</taxon>
        <taxon>Viridiplantae</taxon>
        <taxon>Streptophyta</taxon>
        <taxon>Embryophyta</taxon>
        <taxon>Tracheophyta</taxon>
        <taxon>Spermatophyta</taxon>
        <taxon>Magnoliopsida</taxon>
        <taxon>eudicotyledons</taxon>
        <taxon>Gunneridae</taxon>
        <taxon>Pentapetalae</taxon>
        <taxon>rosids</taxon>
        <taxon>fabids</taxon>
        <taxon>Rosales</taxon>
        <taxon>Rosaceae</taxon>
        <taxon>Amygdaloideae</taxon>
        <taxon>Amygdaleae</taxon>
        <taxon>Prunus</taxon>
    </lineage>
</organism>
<name>A0AAD4WAX1_PRUDU</name>
<dbReference type="EMBL" id="JAJFAZ020000003">
    <property type="protein sequence ID" value="KAI5340098.1"/>
    <property type="molecule type" value="Genomic_DNA"/>
</dbReference>
<dbReference type="AlphaFoldDB" id="A0AAD4WAX1"/>